<protein>
    <submittedName>
        <fullName evidence="6">Unnamed protein product</fullName>
    </submittedName>
</protein>
<keyword evidence="4" id="KW-0928">Hypersensitive response elicitation</keyword>
<evidence type="ECO:0000256" key="2">
    <source>
        <dbReference type="ARBA" id="ARBA00009544"/>
    </source>
</evidence>
<evidence type="ECO:0000313" key="7">
    <source>
        <dbReference type="Proteomes" id="UP001165083"/>
    </source>
</evidence>
<evidence type="ECO:0000256" key="1">
    <source>
        <dbReference type="ARBA" id="ARBA00004613"/>
    </source>
</evidence>
<dbReference type="OrthoDB" id="127966at2759"/>
<dbReference type="Proteomes" id="UP001165083">
    <property type="component" value="Unassembled WGS sequence"/>
</dbReference>
<evidence type="ECO:0000256" key="3">
    <source>
        <dbReference type="ARBA" id="ARBA00022525"/>
    </source>
</evidence>
<name>A0A9W6WVL2_9STRA</name>
<keyword evidence="7" id="KW-1185">Reference proteome</keyword>
<dbReference type="SUPFAM" id="SSF48647">
    <property type="entry name" value="Fungal elicitin"/>
    <property type="match status" value="1"/>
</dbReference>
<keyword evidence="3" id="KW-0964">Secreted</keyword>
<dbReference type="GO" id="GO:0052040">
    <property type="term" value="P:symbiont-mediated perturbation of host programmed cell death"/>
    <property type="evidence" value="ECO:0007669"/>
    <property type="project" value="UniProtKB-KW"/>
</dbReference>
<dbReference type="Pfam" id="PF00964">
    <property type="entry name" value="Elicitin"/>
    <property type="match status" value="1"/>
</dbReference>
<comment type="subcellular location">
    <subcellularLocation>
        <location evidence="1">Secreted</location>
    </subcellularLocation>
</comment>
<dbReference type="SMART" id="SM01187">
    <property type="entry name" value="Elicitin"/>
    <property type="match status" value="1"/>
</dbReference>
<comment type="similarity">
    <text evidence="2">Belongs to the elicitin family.</text>
</comment>
<reference evidence="6" key="1">
    <citation type="submission" date="2023-04" db="EMBL/GenBank/DDBJ databases">
        <title>Phytophthora lilii NBRC 32176.</title>
        <authorList>
            <person name="Ichikawa N."/>
            <person name="Sato H."/>
            <person name="Tonouchi N."/>
        </authorList>
    </citation>
    <scope>NUCLEOTIDE SEQUENCE</scope>
    <source>
        <strain evidence="6">NBRC 32176</strain>
    </source>
</reference>
<keyword evidence="5" id="KW-1015">Disulfide bond</keyword>
<sequence length="289" mass="30727">MLRLEDSDVLRAHSTRIPTERCQWHHWSSFYAVPPDGATGCLTRCSRCLLTIDNRFPAGKVQMIPMWHGPWVLICGDGSLSNPPRLPQALRSSTPSFAMIGSKFAFAASTLLIASAAITSAHEGHEHSGSSDEHSAAVGSGGECSADVSEAFIAKIDNSTYFDTCAEGTTFNITSVFDILNFTDADFLTFCSSSTCLQPLHELMGSVDCNITYQGTSRDLAEEITELHHECHEVLEKNGSTMDMSMSGMDMTGHTHSSGSTASGSSDASSLAMAAGSLVSAAILAAFLA</sequence>
<proteinExistence type="inferred from homology"/>
<dbReference type="EMBL" id="BSXW01000763">
    <property type="protein sequence ID" value="GMF29232.1"/>
    <property type="molecule type" value="Genomic_DNA"/>
</dbReference>
<evidence type="ECO:0000256" key="5">
    <source>
        <dbReference type="ARBA" id="ARBA00023157"/>
    </source>
</evidence>
<accession>A0A9W6WVL2</accession>
<gene>
    <name evidence="6" type="ORF">Plil01_001238200</name>
</gene>
<evidence type="ECO:0000256" key="4">
    <source>
        <dbReference type="ARBA" id="ARBA00022978"/>
    </source>
</evidence>
<comment type="caution">
    <text evidence="6">The sequence shown here is derived from an EMBL/GenBank/DDBJ whole genome shotgun (WGS) entry which is preliminary data.</text>
</comment>
<evidence type="ECO:0000313" key="6">
    <source>
        <dbReference type="EMBL" id="GMF29232.1"/>
    </source>
</evidence>
<organism evidence="6 7">
    <name type="scientific">Phytophthora lilii</name>
    <dbReference type="NCBI Taxonomy" id="2077276"/>
    <lineage>
        <taxon>Eukaryota</taxon>
        <taxon>Sar</taxon>
        <taxon>Stramenopiles</taxon>
        <taxon>Oomycota</taxon>
        <taxon>Peronosporomycetes</taxon>
        <taxon>Peronosporales</taxon>
        <taxon>Peronosporaceae</taxon>
        <taxon>Phytophthora</taxon>
    </lineage>
</organism>
<dbReference type="GO" id="GO:0005576">
    <property type="term" value="C:extracellular region"/>
    <property type="evidence" value="ECO:0007669"/>
    <property type="project" value="UniProtKB-SubCell"/>
</dbReference>
<dbReference type="InterPro" id="IPR002200">
    <property type="entry name" value="Elicitin"/>
</dbReference>
<dbReference type="AlphaFoldDB" id="A0A9W6WVL2"/>
<dbReference type="InterPro" id="IPR036470">
    <property type="entry name" value="Elicitin_sf"/>
</dbReference>